<comment type="caution">
    <text evidence="1">The sequence shown here is derived from an EMBL/GenBank/DDBJ whole genome shotgun (WGS) entry which is preliminary data.</text>
</comment>
<dbReference type="AlphaFoldDB" id="A0A550CNY4"/>
<dbReference type="EMBL" id="VDMD01000003">
    <property type="protein sequence ID" value="TRM66513.1"/>
    <property type="molecule type" value="Genomic_DNA"/>
</dbReference>
<evidence type="ECO:0008006" key="3">
    <source>
        <dbReference type="Google" id="ProtNLM"/>
    </source>
</evidence>
<dbReference type="Proteomes" id="UP000320762">
    <property type="component" value="Unassembled WGS sequence"/>
</dbReference>
<sequence length="521" mass="59294">MVMAMLSRISPLFFLFHDLKWSRNICWLTISQEISLNKLSMVFGDRKKFHKAGLSSLFSSLRVKGKKLAFFPLLNLPYELLERIIMLSNPLDIMSLRQRHPLNFGPERRSGHPIWLPPLRPRKRFQTKNGVVLPAEPLRDRPIKDLERLSLQPALFRRRLRDLGQGADAQLELWPAAHCLMRDYFHNDEKNSTFLMLVAGGRFLFAQRENFRRNDLLLIQLSDASEISEEATTIAQTTFPEGTHTGRMQDYWRVKHSGNVLRLATLEILTTERLYQISIYEIDTAAEQPVFALIARTSDFGNITAMTSEIKHCGESRISLCDHKSLLLWDFARDERIFFDIPGPPNHYDYVLPHIKVVDDRVIYFQRHRLAIYAIPRGAKGHLGKLKPSFELKLPHLTNVYFPHPATPRDPFVFHVHNRSRDSARTYALSRGSGVLRAGSARSMPHSGAWGAIWGPAPFVACAGAHVIARISPLSCRYALWIDDDGAGGGLFGGEALIPGLDRLPDSAPLYKALRGQHRQT</sequence>
<proteinExistence type="predicted"/>
<evidence type="ECO:0000313" key="2">
    <source>
        <dbReference type="Proteomes" id="UP000320762"/>
    </source>
</evidence>
<protein>
    <recommendedName>
        <fullName evidence="3">F-box domain-containing protein</fullName>
    </recommendedName>
</protein>
<keyword evidence="2" id="KW-1185">Reference proteome</keyword>
<evidence type="ECO:0000313" key="1">
    <source>
        <dbReference type="EMBL" id="TRM66513.1"/>
    </source>
</evidence>
<dbReference type="OrthoDB" id="2901930at2759"/>
<accession>A0A550CNY4</accession>
<organism evidence="1 2">
    <name type="scientific">Schizophyllum amplum</name>
    <dbReference type="NCBI Taxonomy" id="97359"/>
    <lineage>
        <taxon>Eukaryota</taxon>
        <taxon>Fungi</taxon>
        <taxon>Dikarya</taxon>
        <taxon>Basidiomycota</taxon>
        <taxon>Agaricomycotina</taxon>
        <taxon>Agaricomycetes</taxon>
        <taxon>Agaricomycetidae</taxon>
        <taxon>Agaricales</taxon>
        <taxon>Schizophyllaceae</taxon>
        <taxon>Schizophyllum</taxon>
    </lineage>
</organism>
<name>A0A550CNY4_9AGAR</name>
<gene>
    <name evidence="1" type="ORF">BD626DRAFT_534721</name>
</gene>
<reference evidence="1 2" key="1">
    <citation type="journal article" date="2019" name="New Phytol.">
        <title>Comparative genomics reveals unique wood-decay strategies and fruiting body development in the Schizophyllaceae.</title>
        <authorList>
            <person name="Almasi E."/>
            <person name="Sahu N."/>
            <person name="Krizsan K."/>
            <person name="Balint B."/>
            <person name="Kovacs G.M."/>
            <person name="Kiss B."/>
            <person name="Cseklye J."/>
            <person name="Drula E."/>
            <person name="Henrissat B."/>
            <person name="Nagy I."/>
            <person name="Chovatia M."/>
            <person name="Adam C."/>
            <person name="LaButti K."/>
            <person name="Lipzen A."/>
            <person name="Riley R."/>
            <person name="Grigoriev I.V."/>
            <person name="Nagy L.G."/>
        </authorList>
    </citation>
    <scope>NUCLEOTIDE SEQUENCE [LARGE SCALE GENOMIC DNA]</scope>
    <source>
        <strain evidence="1 2">NL-1724</strain>
    </source>
</reference>